<feature type="transmembrane region" description="Helical" evidence="3">
    <location>
        <begin position="75"/>
        <end position="96"/>
    </location>
</feature>
<dbReference type="Proteomes" id="UP001149090">
    <property type="component" value="Unassembled WGS sequence"/>
</dbReference>
<feature type="transmembrane region" description="Helical" evidence="3">
    <location>
        <begin position="257"/>
        <end position="280"/>
    </location>
</feature>
<dbReference type="InterPro" id="IPR043136">
    <property type="entry name" value="B30.2/SPRY_sf"/>
</dbReference>
<dbReference type="CDD" id="cd15843">
    <property type="entry name" value="R-SNARE"/>
    <property type="match status" value="1"/>
</dbReference>
<protein>
    <submittedName>
        <fullName evidence="5">Synaptobrevin family member</fullName>
    </submittedName>
</protein>
<dbReference type="Pfam" id="PF00622">
    <property type="entry name" value="SPRY"/>
    <property type="match status" value="1"/>
</dbReference>
<feature type="compositionally biased region" description="Basic and acidic residues" evidence="2">
    <location>
        <begin position="659"/>
        <end position="671"/>
    </location>
</feature>
<accession>A0A9Q0R821</accession>
<evidence type="ECO:0000256" key="3">
    <source>
        <dbReference type="SAM" id="Phobius"/>
    </source>
</evidence>
<proteinExistence type="predicted"/>
<reference evidence="5" key="1">
    <citation type="submission" date="2022-10" db="EMBL/GenBank/DDBJ databases">
        <title>Novel sulphate-reducing endosymbionts in the free-living metamonad Anaeramoeba.</title>
        <authorList>
            <person name="Jerlstrom-Hultqvist J."/>
            <person name="Cepicka I."/>
            <person name="Gallot-Lavallee L."/>
            <person name="Salas-Leiva D."/>
            <person name="Curtis B.A."/>
            <person name="Zahonova K."/>
            <person name="Pipaliya S."/>
            <person name="Dacks J."/>
            <person name="Roger A.J."/>
        </authorList>
    </citation>
    <scope>NUCLEOTIDE SEQUENCE</scope>
    <source>
        <strain evidence="5">BMAN</strain>
    </source>
</reference>
<dbReference type="AlphaFoldDB" id="A0A9Q0R821"/>
<gene>
    <name evidence="5" type="ORF">M0811_11195</name>
</gene>
<keyword evidence="3" id="KW-0812">Transmembrane</keyword>
<feature type="region of interest" description="Disordered" evidence="2">
    <location>
        <begin position="627"/>
        <end position="671"/>
    </location>
</feature>
<keyword evidence="6" id="KW-1185">Reference proteome</keyword>
<dbReference type="Gene3D" id="1.20.5.110">
    <property type="match status" value="1"/>
</dbReference>
<comment type="caution">
    <text evidence="5">The sequence shown here is derived from an EMBL/GenBank/DDBJ whole genome shotgun (WGS) entry which is preliminary data.</text>
</comment>
<feature type="transmembrane region" description="Helical" evidence="3">
    <location>
        <begin position="215"/>
        <end position="237"/>
    </location>
</feature>
<evidence type="ECO:0000256" key="1">
    <source>
        <dbReference type="PROSITE-ProRule" id="PRU00290"/>
    </source>
</evidence>
<organism evidence="5 6">
    <name type="scientific">Anaeramoeba ignava</name>
    <name type="common">Anaerobic marine amoeba</name>
    <dbReference type="NCBI Taxonomy" id="1746090"/>
    <lineage>
        <taxon>Eukaryota</taxon>
        <taxon>Metamonada</taxon>
        <taxon>Anaeramoebidae</taxon>
        <taxon>Anaeramoeba</taxon>
    </lineage>
</organism>
<dbReference type="InterPro" id="IPR013320">
    <property type="entry name" value="ConA-like_dom_sf"/>
</dbReference>
<feature type="transmembrane region" description="Helical" evidence="3">
    <location>
        <begin position="45"/>
        <end position="63"/>
    </location>
</feature>
<dbReference type="SUPFAM" id="SSF58038">
    <property type="entry name" value="SNARE fusion complex"/>
    <property type="match status" value="2"/>
</dbReference>
<keyword evidence="3" id="KW-0472">Membrane</keyword>
<dbReference type="SUPFAM" id="SSF49899">
    <property type="entry name" value="Concanavalin A-like lectins/glucanases"/>
    <property type="match status" value="1"/>
</dbReference>
<keyword evidence="3" id="KW-1133">Transmembrane helix</keyword>
<evidence type="ECO:0000313" key="6">
    <source>
        <dbReference type="Proteomes" id="UP001149090"/>
    </source>
</evidence>
<dbReference type="InterPro" id="IPR042855">
    <property type="entry name" value="V_SNARE_CC"/>
</dbReference>
<dbReference type="PROSITE" id="PS50892">
    <property type="entry name" value="V_SNARE"/>
    <property type="match status" value="1"/>
</dbReference>
<evidence type="ECO:0000313" key="5">
    <source>
        <dbReference type="EMBL" id="KAJ5070166.1"/>
    </source>
</evidence>
<feature type="transmembrane region" description="Helical" evidence="3">
    <location>
        <begin position="155"/>
        <end position="175"/>
    </location>
</feature>
<dbReference type="InterPro" id="IPR003877">
    <property type="entry name" value="SPRY_dom"/>
</dbReference>
<dbReference type="Pfam" id="PF00957">
    <property type="entry name" value="Synaptobrevin"/>
    <property type="match status" value="1"/>
</dbReference>
<name>A0A9Q0R821_ANAIG</name>
<dbReference type="EMBL" id="JAPDFW010000098">
    <property type="protein sequence ID" value="KAJ5070166.1"/>
    <property type="molecule type" value="Genomic_DNA"/>
</dbReference>
<evidence type="ECO:0000256" key="2">
    <source>
        <dbReference type="SAM" id="MobiDB-lite"/>
    </source>
</evidence>
<dbReference type="Gene3D" id="2.60.120.920">
    <property type="match status" value="1"/>
</dbReference>
<feature type="domain" description="V-SNARE coiled-coil homology" evidence="4">
    <location>
        <begin position="562"/>
        <end position="622"/>
    </location>
</feature>
<keyword evidence="1" id="KW-0175">Coiled coil</keyword>
<sequence>MIHLESIQNNLAVSTSLVIISTIFATGKKYIEEIYKLSNKSPKSLAVGFITLAYYFSGTTFKLAKDYSGNQTLDIFLRSCFLFGAITMGFGPFLVLTPTKQIILKKENIFKRFVEFSQKIHFLYNIHHYHNHANLCFVFSLWYTLDIILAVDLKITIGACVGYALVCLFYLTIFYSVMMKKEVRICGINLREQLRSRIYFRTKNGTKIMILDSKWYLIGYIVLFIAMLILSIVAISFLSKLQYQKMDQESSLNKSIFAIFLLMNISAIITFAGFILNVAFHPVTRTEMLTNDGKIVDLNTFKYFAIARSFDRTILAKFPAQNDPHQWAIDIVIQNEVKSSSNKPGFQKFMKCTEYSLFQQNDSYSMLFLATGPLFNPELSFHLLNNCFFQLNQQVYNHNTLLSFNLLHPNSLFKNVHNFLPILITKFFDKNNYQNLLLEARNSVNLLQKIFQKKKQIDSSLSNFKKNFNNVSDSPISFPEKLSSTSDISKILEAQNKLIRDQDAELDKINESILRMKSISLSITEESLQHSYLLSEQTEEIGRSVLNELAAQRDQILSIDNSTKKTQRRVNEAKSTIHRNIEKSLSREEKLEVLIDKSEDLAKSANFFRKSSRSLKTKRLGTKIGKSFFQSKKKPKTTKNQVSQKKYNLLDEDQDEDQAQVKKPEPSFDKGPKYYQMKDGDFFGKDEDENFKQIHFEFDYDHLREEKRKTHILKPEVIMKKKAKEGISSRIAFPNQKFVYSTQKSKIQFIQSKRTKIINQVVGSLYKSQMEMYADNKIPFDIWQRSNEGIQVFNPIFEFEMEDFMVQFTKKNTVIIPKSIGSNFLTIYSMFPFPDKGIHIWEMNITQNHQFTHNIAIGISRKNKTPNIVGEMKGSCGIRDDGHSIVYNKTIPFCPQFSKPRSSIFIIYNASRDSMEVIIDGKYYGVVCSHLSRSKPLFPCITFFHEFTKIEFPQHDPRLFHIRFSLFQSKLLSPFVSQPTLKYVEKYSNDLKNLNFKFSYDLKSFEFKSIRVLTFFNFQVDGFVEKLFLSIEPLNVFDLFYILDCYSIAKRKLLFLLSSVENKSLNEISNKNFQSKNQKFVSIISRLLDMQKDWITSQTIEIAMLIVKNGLNDILPDAKELGDSNLMDLISGFRKIYYVLSDNYLNLDLNLNLNLNFGFDPNGRKINEIWYLNKED</sequence>
<evidence type="ECO:0000259" key="4">
    <source>
        <dbReference type="PROSITE" id="PS50892"/>
    </source>
</evidence>